<organism evidence="8 9">
    <name type="scientific">Coniochaeta hoffmannii</name>
    <dbReference type="NCBI Taxonomy" id="91930"/>
    <lineage>
        <taxon>Eukaryota</taxon>
        <taxon>Fungi</taxon>
        <taxon>Dikarya</taxon>
        <taxon>Ascomycota</taxon>
        <taxon>Pezizomycotina</taxon>
        <taxon>Sordariomycetes</taxon>
        <taxon>Sordariomycetidae</taxon>
        <taxon>Coniochaetales</taxon>
        <taxon>Coniochaetaceae</taxon>
        <taxon>Coniochaeta</taxon>
    </lineage>
</organism>
<dbReference type="Proteomes" id="UP001174691">
    <property type="component" value="Unassembled WGS sequence"/>
</dbReference>
<feature type="transmembrane region" description="Helical" evidence="7">
    <location>
        <begin position="104"/>
        <end position="125"/>
    </location>
</feature>
<sequence length="233" mass="25552">MVITTEIWDLVLRSRKTNADSLAPAVIYIHRLHSSGKGSQILLHIFSDGGSIRAVCLAEAYLAKTGRRLPVAAAVLDSTPGTARYAANVLAFRRSLPDNKLTRAVGLPVGAASLAVIWLLFRVFIGMEQNVISITRRALNDTSLWDLAAMTRTYVFSQADDLINWKDVEDHAAEAAEKSGTTSMLVRYTDSGHCCHARDNAESYWSAVKWTWAMRDVEGSQVAQARMEAIVSG</sequence>
<dbReference type="InterPro" id="IPR008547">
    <property type="entry name" value="DUF829_TMEM53"/>
</dbReference>
<accession>A0AA38VCK6</accession>
<dbReference type="PANTHER" id="PTHR12265">
    <property type="entry name" value="TRANSMEMBRANE PROTEIN 53"/>
    <property type="match status" value="1"/>
</dbReference>
<keyword evidence="2 7" id="KW-0812">Transmembrane</keyword>
<evidence type="ECO:0000313" key="8">
    <source>
        <dbReference type="EMBL" id="KAJ9138021.1"/>
    </source>
</evidence>
<gene>
    <name evidence="8" type="ORF">NKR19_g7997</name>
</gene>
<reference evidence="8" key="1">
    <citation type="submission" date="2022-07" db="EMBL/GenBank/DDBJ databases">
        <title>Fungi with potential for degradation of polypropylene.</title>
        <authorList>
            <person name="Gostincar C."/>
        </authorList>
    </citation>
    <scope>NUCLEOTIDE SEQUENCE</scope>
    <source>
        <strain evidence="8">EXF-13287</strain>
    </source>
</reference>
<comment type="caution">
    <text evidence="8">The sequence shown here is derived from an EMBL/GenBank/DDBJ whole genome shotgun (WGS) entry which is preliminary data.</text>
</comment>
<proteinExistence type="predicted"/>
<evidence type="ECO:0008006" key="10">
    <source>
        <dbReference type="Google" id="ProtNLM"/>
    </source>
</evidence>
<evidence type="ECO:0000256" key="3">
    <source>
        <dbReference type="ARBA" id="ARBA00022989"/>
    </source>
</evidence>
<keyword evidence="9" id="KW-1185">Reference proteome</keyword>
<dbReference type="EMBL" id="JANBVN010000151">
    <property type="protein sequence ID" value="KAJ9138021.1"/>
    <property type="molecule type" value="Genomic_DNA"/>
</dbReference>
<name>A0AA38VCK6_9PEZI</name>
<evidence type="ECO:0000256" key="4">
    <source>
        <dbReference type="ARBA" id="ARBA00023136"/>
    </source>
</evidence>
<protein>
    <recommendedName>
        <fullName evidence="10">DUF829-domain-containing protein</fullName>
    </recommendedName>
</protein>
<evidence type="ECO:0000313" key="9">
    <source>
        <dbReference type="Proteomes" id="UP001174691"/>
    </source>
</evidence>
<keyword evidence="4 7" id="KW-0472">Membrane</keyword>
<evidence type="ECO:0000256" key="1">
    <source>
        <dbReference type="ARBA" id="ARBA00004126"/>
    </source>
</evidence>
<comment type="subcellular location">
    <subcellularLocation>
        <location evidence="6">Endomembrane system</location>
        <topology evidence="6">Single-pass membrane protein</topology>
    </subcellularLocation>
    <subcellularLocation>
        <location evidence="1">Nucleus membrane</location>
    </subcellularLocation>
</comment>
<dbReference type="PANTHER" id="PTHR12265:SF30">
    <property type="entry name" value="TRANSMEMBRANE PROTEIN 53"/>
    <property type="match status" value="1"/>
</dbReference>
<evidence type="ECO:0000256" key="6">
    <source>
        <dbReference type="ARBA" id="ARBA00037847"/>
    </source>
</evidence>
<dbReference type="GO" id="GO:0031965">
    <property type="term" value="C:nuclear membrane"/>
    <property type="evidence" value="ECO:0007669"/>
    <property type="project" value="UniProtKB-SubCell"/>
</dbReference>
<dbReference type="Pfam" id="PF05705">
    <property type="entry name" value="DUF829"/>
    <property type="match status" value="1"/>
</dbReference>
<dbReference type="AlphaFoldDB" id="A0AA38VCK6"/>
<evidence type="ECO:0000256" key="5">
    <source>
        <dbReference type="ARBA" id="ARBA00023242"/>
    </source>
</evidence>
<keyword evidence="5" id="KW-0539">Nucleus</keyword>
<evidence type="ECO:0000256" key="2">
    <source>
        <dbReference type="ARBA" id="ARBA00022692"/>
    </source>
</evidence>
<evidence type="ECO:0000256" key="7">
    <source>
        <dbReference type="SAM" id="Phobius"/>
    </source>
</evidence>
<keyword evidence="3 7" id="KW-1133">Transmembrane helix</keyword>